<dbReference type="EMBL" id="JACHHU010000011">
    <property type="protein sequence ID" value="MBB6543189.1"/>
    <property type="molecule type" value="Genomic_DNA"/>
</dbReference>
<protein>
    <recommendedName>
        <fullName evidence="5">DUF4175 domain-containing protein</fullName>
    </recommendedName>
</protein>
<feature type="transmembrane region" description="Helical" evidence="2">
    <location>
        <begin position="21"/>
        <end position="42"/>
    </location>
</feature>
<evidence type="ECO:0000313" key="4">
    <source>
        <dbReference type="Proteomes" id="UP000537141"/>
    </source>
</evidence>
<comment type="caution">
    <text evidence="3">The sequence shown here is derived from an EMBL/GenBank/DDBJ whole genome shotgun (WGS) entry which is preliminary data.</text>
</comment>
<organism evidence="3 4">
    <name type="scientific">Thalassotalea piscium</name>
    <dbReference type="NCBI Taxonomy" id="1230533"/>
    <lineage>
        <taxon>Bacteria</taxon>
        <taxon>Pseudomonadati</taxon>
        <taxon>Pseudomonadota</taxon>
        <taxon>Gammaproteobacteria</taxon>
        <taxon>Alteromonadales</taxon>
        <taxon>Colwelliaceae</taxon>
        <taxon>Thalassotalea</taxon>
    </lineage>
</organism>
<feature type="compositionally biased region" description="Polar residues" evidence="1">
    <location>
        <begin position="762"/>
        <end position="776"/>
    </location>
</feature>
<dbReference type="RefSeq" id="WP_184423983.1">
    <property type="nucleotide sequence ID" value="NZ_AP027362.1"/>
</dbReference>
<evidence type="ECO:0000256" key="1">
    <source>
        <dbReference type="SAM" id="MobiDB-lite"/>
    </source>
</evidence>
<evidence type="ECO:0008006" key="5">
    <source>
        <dbReference type="Google" id="ProtNLM"/>
    </source>
</evidence>
<keyword evidence="2" id="KW-1133">Transmembrane helix</keyword>
<gene>
    <name evidence="3" type="ORF">HNQ55_001696</name>
</gene>
<keyword evidence="2" id="KW-0812">Transmembrane</keyword>
<dbReference type="AlphaFoldDB" id="A0A7X0NGT5"/>
<evidence type="ECO:0000313" key="3">
    <source>
        <dbReference type="EMBL" id="MBB6543189.1"/>
    </source>
</evidence>
<sequence>MSDREVIQRKLAELTQKLKRKAFVESLMLTSVIWVIICYLVLYWFSFSWLSISALIITYFVVALFIGKSQLCSKVNQTNVLEHLNRVYPQLEESAQLLVVTSENLPLLLRLQQKKITTQFILILADKVKQQLIFGDYRYKGQLTLALALIAMSVFFQPLTHLEHYINQRGEPTSTEINEMHSLNRLVSAKVVIEPPSYTGLLNKQSDNLNIQGIIGSKIMWQLAFTQNNLSYALVFSNGQELALTVDNGYLVGELIMTSTGLYQIKAGAELLPQIYTLEMKSDLQPSVRILTPQLTITEILTQAKPLIETQVQVSDDFGLSKVDILASIAKGSGEAVKFRDQVFEFDDVSAKSLVKNSTGHNIVNEYVKVWDLTELDMEPGDELYFSVRAWDNKSPEPQLTQSITKIVRWLEDSDQAVMADGVLIDFMPEYFKSQRQIIIETEQLIADSSLLSTVEFSQTSELLGVAQSELKQKYGQYLGDEFEDSTSEQPSSLIQHSDDHDEEGESDKSHQDKEAHEEQHQHNKNSQSRANEGVDTAYEKVLAQHAHTHEDSDVGLMGKQDPVALMKRSVANMWEAELYLMLSKPEQALPYEQEALKFLKMAQKAERIYVKRLGFEPPPVNEDRRYQGDLEEIESVLQAQHIKVPTSEYQTLSDVYTLLSHPKLAIEQLTAQQRELFSQVKALFNQQVSTRPALIEFVATIEKILLGNRIYLTDCQACIVKLRDKIWQLMPSPKAVISTVNQTLTVGDALAADYINNIQPSLENTHPSTNKAINSTEEEPL</sequence>
<reference evidence="3 4" key="1">
    <citation type="submission" date="2020-08" db="EMBL/GenBank/DDBJ databases">
        <title>Genomic Encyclopedia of Type Strains, Phase IV (KMG-IV): sequencing the most valuable type-strain genomes for metagenomic binning, comparative biology and taxonomic classification.</title>
        <authorList>
            <person name="Goeker M."/>
        </authorList>
    </citation>
    <scope>NUCLEOTIDE SEQUENCE [LARGE SCALE GENOMIC DNA]</scope>
    <source>
        <strain evidence="3 4">DSM 26287</strain>
    </source>
</reference>
<keyword evidence="2" id="KW-0472">Membrane</keyword>
<evidence type="ECO:0000256" key="2">
    <source>
        <dbReference type="SAM" id="Phobius"/>
    </source>
</evidence>
<feature type="region of interest" description="Disordered" evidence="1">
    <location>
        <begin position="482"/>
        <end position="533"/>
    </location>
</feature>
<feature type="transmembrane region" description="Helical" evidence="2">
    <location>
        <begin position="48"/>
        <end position="67"/>
    </location>
</feature>
<name>A0A7X0NGT5_9GAMM</name>
<feature type="transmembrane region" description="Helical" evidence="2">
    <location>
        <begin position="143"/>
        <end position="160"/>
    </location>
</feature>
<accession>A0A7X0NGT5</accession>
<dbReference type="Proteomes" id="UP000537141">
    <property type="component" value="Unassembled WGS sequence"/>
</dbReference>
<proteinExistence type="predicted"/>
<keyword evidence="4" id="KW-1185">Reference proteome</keyword>
<feature type="region of interest" description="Disordered" evidence="1">
    <location>
        <begin position="762"/>
        <end position="782"/>
    </location>
</feature>
<feature type="compositionally biased region" description="Basic and acidic residues" evidence="1">
    <location>
        <begin position="507"/>
        <end position="522"/>
    </location>
</feature>